<reference evidence="1 2" key="1">
    <citation type="submission" date="2024-01" db="EMBL/GenBank/DDBJ databases">
        <title>Pedobacter sp. nov., isolated from fresh soil.</title>
        <authorList>
            <person name="Le N.T.T."/>
        </authorList>
    </citation>
    <scope>NUCLEOTIDE SEQUENCE [LARGE SCALE GENOMIC DNA]</scope>
    <source>
        <strain evidence="1 2">KR3-3</strain>
    </source>
</reference>
<proteinExistence type="predicted"/>
<accession>A0ABU7I8G2</accession>
<dbReference type="Gene3D" id="1.10.150.20">
    <property type="entry name" value="5' to 3' exonuclease, C-terminal subdomain"/>
    <property type="match status" value="1"/>
</dbReference>
<dbReference type="SUPFAM" id="SSF47789">
    <property type="entry name" value="C-terminal domain of RNA polymerase alpha subunit"/>
    <property type="match status" value="1"/>
</dbReference>
<organism evidence="1 2">
    <name type="scientific">Pedobacter albus</name>
    <dbReference type="NCBI Taxonomy" id="3113905"/>
    <lineage>
        <taxon>Bacteria</taxon>
        <taxon>Pseudomonadati</taxon>
        <taxon>Bacteroidota</taxon>
        <taxon>Sphingobacteriia</taxon>
        <taxon>Sphingobacteriales</taxon>
        <taxon>Sphingobacteriaceae</taxon>
        <taxon>Pedobacter</taxon>
    </lineage>
</organism>
<keyword evidence="1" id="KW-0804">Transcription</keyword>
<keyword evidence="1" id="KW-0240">DNA-directed RNA polymerase</keyword>
<dbReference type="Proteomes" id="UP001336835">
    <property type="component" value="Unassembled WGS sequence"/>
</dbReference>
<dbReference type="NCBIfam" id="NF005841">
    <property type="entry name" value="PRK07758.1"/>
    <property type="match status" value="1"/>
</dbReference>
<dbReference type="RefSeq" id="WP_330107924.1">
    <property type="nucleotide sequence ID" value="NZ_JAZDQT010000002.1"/>
</dbReference>
<gene>
    <name evidence="1" type="ORF">VRU48_10735</name>
</gene>
<sequence length="95" mass="10616">MKTPQLKSCSKGHQFYKSSDCLSCPVCERENKPQNGWLSLLSAPARRALESRNIDSLERLAEFTEAELLKLHGFGLGSLPKLRQALADADLKFKP</sequence>
<evidence type="ECO:0000313" key="2">
    <source>
        <dbReference type="Proteomes" id="UP001336835"/>
    </source>
</evidence>
<dbReference type="GO" id="GO:0000428">
    <property type="term" value="C:DNA-directed RNA polymerase complex"/>
    <property type="evidence" value="ECO:0007669"/>
    <property type="project" value="UniProtKB-KW"/>
</dbReference>
<dbReference type="EMBL" id="JAZDQT010000002">
    <property type="protein sequence ID" value="MEE1945581.1"/>
    <property type="molecule type" value="Genomic_DNA"/>
</dbReference>
<name>A0ABU7I8G2_9SPHI</name>
<keyword evidence="2" id="KW-1185">Reference proteome</keyword>
<evidence type="ECO:0000313" key="1">
    <source>
        <dbReference type="EMBL" id="MEE1945581.1"/>
    </source>
</evidence>
<protein>
    <submittedName>
        <fullName evidence="1">DNA-directed RNA polymerase subunit alpha C-terminal domain-containing protein</fullName>
    </submittedName>
</protein>
<comment type="caution">
    <text evidence="1">The sequence shown here is derived from an EMBL/GenBank/DDBJ whole genome shotgun (WGS) entry which is preliminary data.</text>
</comment>